<feature type="compositionally biased region" description="Basic and acidic residues" evidence="2">
    <location>
        <begin position="147"/>
        <end position="174"/>
    </location>
</feature>
<name>A0ABS5B2U3_9STRE</name>
<feature type="compositionally biased region" description="Basic and acidic residues" evidence="2">
    <location>
        <begin position="93"/>
        <end position="115"/>
    </location>
</feature>
<dbReference type="PANTHER" id="PTHR43941:SF1">
    <property type="entry name" value="STRUCTURAL MAINTENANCE OF CHROMOSOMES PROTEIN 2"/>
    <property type="match status" value="1"/>
</dbReference>
<dbReference type="EMBL" id="PRDG01000002">
    <property type="protein sequence ID" value="MBP2623161.1"/>
    <property type="molecule type" value="Genomic_DNA"/>
</dbReference>
<dbReference type="Gene3D" id="3.40.33.10">
    <property type="entry name" value="CAP"/>
    <property type="match status" value="1"/>
</dbReference>
<comment type="caution">
    <text evidence="4">The sequence shown here is derived from an EMBL/GenBank/DDBJ whole genome shotgun (WGS) entry which is preliminary data.</text>
</comment>
<dbReference type="InterPro" id="IPR035940">
    <property type="entry name" value="CAP_sf"/>
</dbReference>
<evidence type="ECO:0000256" key="1">
    <source>
        <dbReference type="SAM" id="Coils"/>
    </source>
</evidence>
<keyword evidence="1" id="KW-0175">Coiled coil</keyword>
<gene>
    <name evidence="4" type="ORF">C4K46_04310</name>
</gene>
<dbReference type="Proteomes" id="UP001519296">
    <property type="component" value="Unassembled WGS sequence"/>
</dbReference>
<feature type="compositionally biased region" description="Low complexity" evidence="2">
    <location>
        <begin position="227"/>
        <end position="238"/>
    </location>
</feature>
<proteinExistence type="predicted"/>
<dbReference type="InterPro" id="IPR014044">
    <property type="entry name" value="CAP_dom"/>
</dbReference>
<evidence type="ECO:0000313" key="5">
    <source>
        <dbReference type="Proteomes" id="UP001519296"/>
    </source>
</evidence>
<feature type="region of interest" description="Disordered" evidence="2">
    <location>
        <begin position="147"/>
        <end position="241"/>
    </location>
</feature>
<evidence type="ECO:0000256" key="2">
    <source>
        <dbReference type="SAM" id="MobiDB-lite"/>
    </source>
</evidence>
<protein>
    <submittedName>
        <fullName evidence="4">Secretion protein</fullName>
    </submittedName>
</protein>
<evidence type="ECO:0000259" key="3">
    <source>
        <dbReference type="Pfam" id="PF00188"/>
    </source>
</evidence>
<feature type="region of interest" description="Disordered" evidence="2">
    <location>
        <begin position="50"/>
        <end position="70"/>
    </location>
</feature>
<feature type="domain" description="SCP" evidence="3">
    <location>
        <begin position="343"/>
        <end position="467"/>
    </location>
</feature>
<dbReference type="Pfam" id="PF00188">
    <property type="entry name" value="CAP"/>
    <property type="match status" value="1"/>
</dbReference>
<dbReference type="SUPFAM" id="SSF55797">
    <property type="entry name" value="PR-1-like"/>
    <property type="match status" value="1"/>
</dbReference>
<keyword evidence="5" id="KW-1185">Reference proteome</keyword>
<dbReference type="NCBIfam" id="TIGR01167">
    <property type="entry name" value="LPXTG_anchor"/>
    <property type="match status" value="1"/>
</dbReference>
<sequence>MEKIKNIFLCKKYLRSEGRNSMEKKLGKSVVATGIAATTIISGSLTHQVKADDLSKESKKEPKTTEVTEKPVTEADLEVSKVHLDAANVQVKEQTKATEEAQKEVDEAKAAKEQAEEQVAQAQALQAEATAENMDKAESDIKAAQEEVAQKEADVQTAKEAEEAAQADVKEQENKVAGQQSLVDMAQKEVNEAKAPIAREEAELAEAQKQESQAQENLAAKEGQLEQAQATSDQSAAQKDLEAKVAQADKDLNQTKESLAAKQAQVSELEKSQPASSVTFANGNYQGFLESAKNNGATQAIREAANKALETYANASREGVNVDTGASSAATLENNLKALEMVKAINAHRRQAGLHELYVDPYANVQSQIQALLFEAKGWHDAKYFANENVAISFTPQGAVDFWHREKALYQQVAAQHGLPTDERQLDANDIYSKVGAATFAKIGHYVQMMDNKATAISAAYNNHPNQFSQTNGTAEVGFHNIRNLAERINNGTLMTVADFENLLRNGAAGAVNPALTNLKNELAALNVQKTNQEVSLNILNHQLADLKANIQNQAQNLSNARQAVADAKNTLALAQQNLAAKQNQLNLAKDKISASLAPKEEALKASQDKLKQEKDRLAQLVSIHETAQAKLDKAQADLDGAKAVLAAAKDKLLSLTNAPQTLALAQENLKTAQENLAEKEALLKEEQIQLSIYQTVFSKLDGQYKDLEAKLNDRAALAAAPQSLGQGAAQGDPNQAGFVQTENQNLKAQAEQLALAKGGTYQGQAMVNPEVTAKQLPATGSQASQLGLAGMALGLLGLAAGKRRRQD</sequence>
<evidence type="ECO:0000313" key="4">
    <source>
        <dbReference type="EMBL" id="MBP2623161.1"/>
    </source>
</evidence>
<feature type="compositionally biased region" description="Basic and acidic residues" evidence="2">
    <location>
        <begin position="186"/>
        <end position="209"/>
    </location>
</feature>
<dbReference type="PANTHER" id="PTHR43941">
    <property type="entry name" value="STRUCTURAL MAINTENANCE OF CHROMOSOMES PROTEIN 2"/>
    <property type="match status" value="1"/>
</dbReference>
<feature type="region of interest" description="Disordered" evidence="2">
    <location>
        <begin position="93"/>
        <end position="117"/>
    </location>
</feature>
<organism evidence="4 5">
    <name type="scientific">Streptococcus oricebi</name>
    <dbReference type="NCBI Taxonomy" id="1547447"/>
    <lineage>
        <taxon>Bacteria</taxon>
        <taxon>Bacillati</taxon>
        <taxon>Bacillota</taxon>
        <taxon>Bacilli</taxon>
        <taxon>Lactobacillales</taxon>
        <taxon>Streptococcaceae</taxon>
        <taxon>Streptococcus</taxon>
    </lineage>
</organism>
<feature type="coiled-coil region" evidence="1">
    <location>
        <begin position="516"/>
        <end position="690"/>
    </location>
</feature>
<accession>A0ABS5B2U3</accession>
<reference evidence="4 5" key="1">
    <citation type="submission" date="2018-02" db="EMBL/GenBank/DDBJ databases">
        <title>Draft genome sequence of Streptococcus oricebi CCUG 70868T type strain.</title>
        <authorList>
            <person name="Mendez V."/>
            <person name="Salva-Serra F."/>
            <person name="Jaen-Luchoro D."/>
            <person name="Gonzales-Siles L."/>
            <person name="Karlsson R."/>
            <person name="Engstrom-Jakobsson H."/>
            <person name="Busquets A."/>
            <person name="Gomila M."/>
            <person name="Pineiro-Iglesias B."/>
            <person name="Bennasar-Figueras A."/>
            <person name="Seeger M."/>
            <person name="Moore E."/>
        </authorList>
    </citation>
    <scope>NUCLEOTIDE SEQUENCE [LARGE SCALE GENOMIC DNA]</scope>
    <source>
        <strain evidence="4 5">CCUG 70868</strain>
    </source>
</reference>